<proteinExistence type="predicted"/>
<evidence type="ECO:0000256" key="1">
    <source>
        <dbReference type="SAM" id="MobiDB-lite"/>
    </source>
</evidence>
<sequence>MARKAKATITDALGRERSATRASWGKIKTQRSGRLQAS</sequence>
<gene>
    <name evidence="2" type="ORF">FHX68_0617</name>
</gene>
<keyword evidence="3" id="KW-1185">Reference proteome</keyword>
<dbReference type="AlphaFoldDB" id="A0A543KZK6"/>
<feature type="region of interest" description="Disordered" evidence="1">
    <location>
        <begin position="1"/>
        <end position="38"/>
    </location>
</feature>
<accession>A0A543KZK6</accession>
<dbReference type="EMBL" id="VFPS01000001">
    <property type="protein sequence ID" value="TQN00514.1"/>
    <property type="molecule type" value="Genomic_DNA"/>
</dbReference>
<evidence type="ECO:0000313" key="2">
    <source>
        <dbReference type="EMBL" id="TQN00514.1"/>
    </source>
</evidence>
<comment type="caution">
    <text evidence="2">The sequence shown here is derived from an EMBL/GenBank/DDBJ whole genome shotgun (WGS) entry which is preliminary data.</text>
</comment>
<reference evidence="2 3" key="1">
    <citation type="submission" date="2019-06" db="EMBL/GenBank/DDBJ databases">
        <title>Sequencing the genomes of 1000 actinobacteria strains.</title>
        <authorList>
            <person name="Klenk H.-P."/>
        </authorList>
    </citation>
    <scope>NUCLEOTIDE SEQUENCE [LARGE SCALE GENOMIC DNA]</scope>
    <source>
        <strain evidence="2 3">DSM 20427</strain>
    </source>
</reference>
<protein>
    <submittedName>
        <fullName evidence="2">Uncharacterized protein</fullName>
    </submittedName>
</protein>
<name>A0A543KZK6_9MICO</name>
<evidence type="ECO:0000313" key="3">
    <source>
        <dbReference type="Proteomes" id="UP000319804"/>
    </source>
</evidence>
<dbReference type="Proteomes" id="UP000319804">
    <property type="component" value="Unassembled WGS sequence"/>
</dbReference>
<organism evidence="2 3">
    <name type="scientific">Microbacterium lacticum</name>
    <dbReference type="NCBI Taxonomy" id="33885"/>
    <lineage>
        <taxon>Bacteria</taxon>
        <taxon>Bacillati</taxon>
        <taxon>Actinomycetota</taxon>
        <taxon>Actinomycetes</taxon>
        <taxon>Micrococcales</taxon>
        <taxon>Microbacteriaceae</taxon>
        <taxon>Microbacterium</taxon>
    </lineage>
</organism>